<dbReference type="GO" id="GO:0007166">
    <property type="term" value="P:cell surface receptor signaling pathway"/>
    <property type="evidence" value="ECO:0007669"/>
    <property type="project" value="InterPro"/>
</dbReference>
<evidence type="ECO:0000313" key="12">
    <source>
        <dbReference type="EMBL" id="KAF9578652.1"/>
    </source>
</evidence>
<keyword evidence="9" id="KW-0732">Signal</keyword>
<feature type="transmembrane region" description="Helical" evidence="8">
    <location>
        <begin position="269"/>
        <end position="287"/>
    </location>
</feature>
<evidence type="ECO:0008006" key="14">
    <source>
        <dbReference type="Google" id="ProtNLM"/>
    </source>
</evidence>
<reference evidence="12" key="1">
    <citation type="journal article" date="2020" name="Fungal Divers.">
        <title>Resolving the Mortierellaceae phylogeny through synthesis of multi-gene phylogenetics and phylogenomics.</title>
        <authorList>
            <person name="Vandepol N."/>
            <person name="Liber J."/>
            <person name="Desiro A."/>
            <person name="Na H."/>
            <person name="Kennedy M."/>
            <person name="Barry K."/>
            <person name="Grigoriev I.V."/>
            <person name="Miller A.N."/>
            <person name="O'Donnell K."/>
            <person name="Stajich J.E."/>
            <person name="Bonito G."/>
        </authorList>
    </citation>
    <scope>NUCLEOTIDE SEQUENCE</scope>
    <source>
        <strain evidence="12">KOD1015</strain>
    </source>
</reference>
<feature type="transmembrane region" description="Helical" evidence="8">
    <location>
        <begin position="239"/>
        <end position="257"/>
    </location>
</feature>
<name>A0A9P6KBI1_9FUNG</name>
<keyword evidence="4 8" id="KW-1133">Transmembrane helix</keyword>
<evidence type="ECO:0000256" key="6">
    <source>
        <dbReference type="ARBA" id="ARBA00023157"/>
    </source>
</evidence>
<dbReference type="PANTHER" id="PTHR31787">
    <property type="entry name" value="G-PROTEIN-COUPLED RECEPTOR GPCR FAMILY PROTEIN"/>
    <property type="match status" value="1"/>
</dbReference>
<gene>
    <name evidence="12" type="ORF">BGW38_005447</name>
</gene>
<keyword evidence="7" id="KW-0675">Receptor</keyword>
<keyword evidence="3 8" id="KW-0812">Transmembrane</keyword>
<dbReference type="PROSITE" id="PS50261">
    <property type="entry name" value="G_PROTEIN_RECEP_F2_4"/>
    <property type="match status" value="1"/>
</dbReference>
<evidence type="ECO:0000256" key="9">
    <source>
        <dbReference type="SAM" id="SignalP"/>
    </source>
</evidence>
<dbReference type="AlphaFoldDB" id="A0A9P6KBI1"/>
<keyword evidence="13" id="KW-1185">Reference proteome</keyword>
<dbReference type="InterPro" id="IPR000539">
    <property type="entry name" value="Frizzled/Smoothened_7TM"/>
</dbReference>
<dbReference type="Pfam" id="PF01534">
    <property type="entry name" value="Frizzled"/>
    <property type="match status" value="1"/>
</dbReference>
<dbReference type="Proteomes" id="UP000780801">
    <property type="component" value="Unassembled WGS sequence"/>
</dbReference>
<evidence type="ECO:0000256" key="2">
    <source>
        <dbReference type="ARBA" id="ARBA00008077"/>
    </source>
</evidence>
<feature type="domain" description="FZ" evidence="10">
    <location>
        <begin position="24"/>
        <end position="162"/>
    </location>
</feature>
<dbReference type="EMBL" id="JAABOA010003454">
    <property type="protein sequence ID" value="KAF9578652.1"/>
    <property type="molecule type" value="Genomic_DNA"/>
</dbReference>
<evidence type="ECO:0000259" key="10">
    <source>
        <dbReference type="PROSITE" id="PS50038"/>
    </source>
</evidence>
<dbReference type="GO" id="GO:0016020">
    <property type="term" value="C:membrane"/>
    <property type="evidence" value="ECO:0007669"/>
    <property type="project" value="UniProtKB-SubCell"/>
</dbReference>
<evidence type="ECO:0000256" key="7">
    <source>
        <dbReference type="ARBA" id="ARBA00023170"/>
    </source>
</evidence>
<feature type="signal peptide" evidence="9">
    <location>
        <begin position="1"/>
        <end position="23"/>
    </location>
</feature>
<evidence type="ECO:0000256" key="5">
    <source>
        <dbReference type="ARBA" id="ARBA00023136"/>
    </source>
</evidence>
<comment type="subcellular location">
    <subcellularLocation>
        <location evidence="1">Membrane</location>
        <topology evidence="1">Multi-pass membrane protein</topology>
    </subcellularLocation>
</comment>
<feature type="transmembrane region" description="Helical" evidence="8">
    <location>
        <begin position="315"/>
        <end position="337"/>
    </location>
</feature>
<feature type="non-terminal residue" evidence="12">
    <location>
        <position position="410"/>
    </location>
</feature>
<comment type="caution">
    <text evidence="12">The sequence shown here is derived from an EMBL/GenBank/DDBJ whole genome shotgun (WGS) entry which is preliminary data.</text>
</comment>
<proteinExistence type="inferred from homology"/>
<dbReference type="PROSITE" id="PS50038">
    <property type="entry name" value="FZ"/>
    <property type="match status" value="1"/>
</dbReference>
<feature type="domain" description="G-protein coupled receptors family 2 profile 2" evidence="11">
    <location>
        <begin position="229"/>
        <end position="410"/>
    </location>
</feature>
<accession>A0A9P6KBI1</accession>
<dbReference type="InterPro" id="IPR020067">
    <property type="entry name" value="Frizzled_dom"/>
</dbReference>
<comment type="similarity">
    <text evidence="2">Belongs to the G-protein coupled receptor Fz/Smo family.</text>
</comment>
<dbReference type="SUPFAM" id="SSF63501">
    <property type="entry name" value="Frizzled cysteine-rich domain"/>
    <property type="match status" value="1"/>
</dbReference>
<dbReference type="PANTHER" id="PTHR31787:SF3">
    <property type="entry name" value="FRIZZLED AND SMOOTHENED-LIKE PROTEIN H"/>
    <property type="match status" value="1"/>
</dbReference>
<protein>
    <recommendedName>
        <fullName evidence="14">G-protein coupled receptors family 2 profile 2 domain-containing protein</fullName>
    </recommendedName>
</protein>
<dbReference type="Gene3D" id="1.10.2000.10">
    <property type="entry name" value="Frizzled cysteine-rich domain"/>
    <property type="match status" value="1"/>
</dbReference>
<sequence>MATLFAKVAVVATLALGLLGATAETIGSVKPYAGELCGNYVDYPVWVPPGQTPETIEAGLVKERMSAEALKILPPNCLEPFMQYVCSSTFPRVENTTRGNEFLVRFGCKSTCQAVVKECAQLFQSVGKAALVPDCDQAIPSTKLSLPPNGVLFQPDDICNRVQAKSGGNGNGNGNGIGTGNQTGIPCAAPFIKDPMLGPGGTTTNEKFCMLGCCLPCPAQYHLYREGAIETGYKITDTMRAVSMVLSFILLISYMCLPDKRAHPSAMILFFSVCVFLFSVVVIFPLVNTRGMQCADLVNPSTQQNNTKCAIQGGILIFSCIGMASWCTAIILNLHMHTVWNSAWFSNKYWMLHILCWGYCIAVTAAALGMGEVKWEYSTLCLISQDKAPQMFFYPMAALVFPAFLVHIAT</sequence>
<feature type="transmembrane region" description="Helical" evidence="8">
    <location>
        <begin position="391"/>
        <end position="409"/>
    </location>
</feature>
<keyword evidence="6" id="KW-1015">Disulfide bond</keyword>
<dbReference type="OrthoDB" id="26203at2759"/>
<dbReference type="InterPro" id="IPR017981">
    <property type="entry name" value="GPCR_2-like_7TM"/>
</dbReference>
<evidence type="ECO:0000256" key="8">
    <source>
        <dbReference type="SAM" id="Phobius"/>
    </source>
</evidence>
<dbReference type="GO" id="GO:0004888">
    <property type="term" value="F:transmembrane signaling receptor activity"/>
    <property type="evidence" value="ECO:0007669"/>
    <property type="project" value="InterPro"/>
</dbReference>
<dbReference type="InterPro" id="IPR050949">
    <property type="entry name" value="GPCR_Fz/Smo-like"/>
</dbReference>
<dbReference type="Gene3D" id="1.20.1070.10">
    <property type="entry name" value="Rhodopsin 7-helix transmembrane proteins"/>
    <property type="match status" value="1"/>
</dbReference>
<evidence type="ECO:0000256" key="1">
    <source>
        <dbReference type="ARBA" id="ARBA00004141"/>
    </source>
</evidence>
<evidence type="ECO:0000256" key="4">
    <source>
        <dbReference type="ARBA" id="ARBA00022989"/>
    </source>
</evidence>
<organism evidence="12 13">
    <name type="scientific">Lunasporangiospora selenospora</name>
    <dbReference type="NCBI Taxonomy" id="979761"/>
    <lineage>
        <taxon>Eukaryota</taxon>
        <taxon>Fungi</taxon>
        <taxon>Fungi incertae sedis</taxon>
        <taxon>Mucoromycota</taxon>
        <taxon>Mortierellomycotina</taxon>
        <taxon>Mortierellomycetes</taxon>
        <taxon>Mortierellales</taxon>
        <taxon>Mortierellaceae</taxon>
        <taxon>Lunasporangiospora</taxon>
    </lineage>
</organism>
<feature type="chain" id="PRO_5040491652" description="G-protein coupled receptors family 2 profile 2 domain-containing protein" evidence="9">
    <location>
        <begin position="24"/>
        <end position="410"/>
    </location>
</feature>
<dbReference type="InterPro" id="IPR036790">
    <property type="entry name" value="Frizzled_dom_sf"/>
</dbReference>
<evidence type="ECO:0000259" key="11">
    <source>
        <dbReference type="PROSITE" id="PS50261"/>
    </source>
</evidence>
<evidence type="ECO:0000313" key="13">
    <source>
        <dbReference type="Proteomes" id="UP000780801"/>
    </source>
</evidence>
<evidence type="ECO:0000256" key="3">
    <source>
        <dbReference type="ARBA" id="ARBA00022692"/>
    </source>
</evidence>
<keyword evidence="5 8" id="KW-0472">Membrane</keyword>
<feature type="transmembrane region" description="Helical" evidence="8">
    <location>
        <begin position="349"/>
        <end position="371"/>
    </location>
</feature>